<organism evidence="1 2">
    <name type="scientific">Datura stramonium</name>
    <name type="common">Jimsonweed</name>
    <name type="synonym">Common thornapple</name>
    <dbReference type="NCBI Taxonomy" id="4076"/>
    <lineage>
        <taxon>Eukaryota</taxon>
        <taxon>Viridiplantae</taxon>
        <taxon>Streptophyta</taxon>
        <taxon>Embryophyta</taxon>
        <taxon>Tracheophyta</taxon>
        <taxon>Spermatophyta</taxon>
        <taxon>Magnoliopsida</taxon>
        <taxon>eudicotyledons</taxon>
        <taxon>Gunneridae</taxon>
        <taxon>Pentapetalae</taxon>
        <taxon>asterids</taxon>
        <taxon>lamiids</taxon>
        <taxon>Solanales</taxon>
        <taxon>Solanaceae</taxon>
        <taxon>Solanoideae</taxon>
        <taxon>Datureae</taxon>
        <taxon>Datura</taxon>
    </lineage>
</organism>
<comment type="caution">
    <text evidence="1">The sequence shown here is derived from an EMBL/GenBank/DDBJ whole genome shotgun (WGS) entry which is preliminary data.</text>
</comment>
<gene>
    <name evidence="1" type="ORF">HAX54_041726</name>
</gene>
<sequence length="180" mass="19815">MSLTSLLGKPFNAINFTSWQDFRSKADNCALVAEPPLSEGCPLLSALSCASPAVGRGIPKKDVNTQHSEEILHGITISSALTEKEKPKPRVDANLVETSPKDTMSNIAAKDSQRKLLLPEKTPEKSWMNLFETNHMGTTDHSLPTSVKVQDPKVWVFEKQGKKMVDEMRKIPPKLSSEGC</sequence>
<dbReference type="EMBL" id="JACEIK010006044">
    <property type="protein sequence ID" value="MCE2054969.1"/>
    <property type="molecule type" value="Genomic_DNA"/>
</dbReference>
<evidence type="ECO:0000313" key="2">
    <source>
        <dbReference type="Proteomes" id="UP000823775"/>
    </source>
</evidence>
<protein>
    <submittedName>
        <fullName evidence="1">Uncharacterized protein</fullName>
    </submittedName>
</protein>
<reference evidence="1 2" key="1">
    <citation type="journal article" date="2021" name="BMC Genomics">
        <title>Datura genome reveals duplications of psychoactive alkaloid biosynthetic genes and high mutation rate following tissue culture.</title>
        <authorList>
            <person name="Rajewski A."/>
            <person name="Carter-House D."/>
            <person name="Stajich J."/>
            <person name="Litt A."/>
        </authorList>
    </citation>
    <scope>NUCLEOTIDE SEQUENCE [LARGE SCALE GENOMIC DNA]</scope>
    <source>
        <strain evidence="1">AR-01</strain>
    </source>
</reference>
<keyword evidence="2" id="KW-1185">Reference proteome</keyword>
<accession>A0ABS8W302</accession>
<evidence type="ECO:0000313" key="1">
    <source>
        <dbReference type="EMBL" id="MCE2054969.1"/>
    </source>
</evidence>
<proteinExistence type="predicted"/>
<dbReference type="Proteomes" id="UP000823775">
    <property type="component" value="Unassembled WGS sequence"/>
</dbReference>
<name>A0ABS8W302_DATST</name>